<comment type="caution">
    <text evidence="8">The sequence shown here is derived from an EMBL/GenBank/DDBJ whole genome shotgun (WGS) entry which is preliminary data.</text>
</comment>
<keyword evidence="4 6" id="KW-1133">Transmembrane helix</keyword>
<feature type="transmembrane region" description="Helical" evidence="6">
    <location>
        <begin position="266"/>
        <end position="282"/>
    </location>
</feature>
<dbReference type="Pfam" id="PF00892">
    <property type="entry name" value="EamA"/>
    <property type="match status" value="2"/>
</dbReference>
<evidence type="ECO:0000256" key="2">
    <source>
        <dbReference type="ARBA" id="ARBA00007362"/>
    </source>
</evidence>
<reference evidence="8" key="2">
    <citation type="submission" date="2020-09" db="EMBL/GenBank/DDBJ databases">
        <authorList>
            <person name="Sun Q."/>
            <person name="Zhou Y."/>
        </authorList>
    </citation>
    <scope>NUCLEOTIDE SEQUENCE</scope>
    <source>
        <strain evidence="8">CGMCC 1.10998</strain>
    </source>
</reference>
<feature type="domain" description="EamA" evidence="7">
    <location>
        <begin position="21"/>
        <end position="153"/>
    </location>
</feature>
<evidence type="ECO:0000313" key="8">
    <source>
        <dbReference type="EMBL" id="GGC86194.1"/>
    </source>
</evidence>
<dbReference type="InterPro" id="IPR000620">
    <property type="entry name" value="EamA_dom"/>
</dbReference>
<keyword evidence="3 6" id="KW-0812">Transmembrane</keyword>
<feature type="transmembrane region" description="Helical" evidence="6">
    <location>
        <begin position="21"/>
        <end position="42"/>
    </location>
</feature>
<comment type="similarity">
    <text evidence="2">Belongs to the EamA transporter family.</text>
</comment>
<evidence type="ECO:0000256" key="3">
    <source>
        <dbReference type="ARBA" id="ARBA00022692"/>
    </source>
</evidence>
<dbReference type="InterPro" id="IPR037185">
    <property type="entry name" value="EmrE-like"/>
</dbReference>
<evidence type="ECO:0000313" key="9">
    <source>
        <dbReference type="Proteomes" id="UP000637423"/>
    </source>
</evidence>
<sequence length="308" mass="32502">MLLAGNAILPAAMNKPLVSTYLKLVCVAMFWGGTFIAGRMIANTIPHMIAASGRFLVACALLIPLAWKLEGGLPRLTRQQAQATFALGATGIFLYNICFFKALSLMPAGRTALFVALNPIVTALALALFFRERLGMRKWLGILIAFVGAAVIITRGDLQGAVHDISQSVGTGELIMFCAISGWAAYTIIGRHALKGLTPIAATTYASLWGLLLLSAGAVTEIPGMDWGLVTWQVLAAIVYLGACGTVIGFVWYYEGVKALGPARTAVFNNLVPVFGISFGAVMLGEPILASMVIGGLLVIAGVTLTNR</sequence>
<feature type="transmembrane region" description="Helical" evidence="6">
    <location>
        <begin position="139"/>
        <end position="156"/>
    </location>
</feature>
<feature type="transmembrane region" description="Helical" evidence="6">
    <location>
        <begin position="230"/>
        <end position="254"/>
    </location>
</feature>
<feature type="transmembrane region" description="Helical" evidence="6">
    <location>
        <begin position="48"/>
        <end position="69"/>
    </location>
</feature>
<feature type="domain" description="EamA" evidence="7">
    <location>
        <begin position="171"/>
        <end position="307"/>
    </location>
</feature>
<dbReference type="PANTHER" id="PTHR32322">
    <property type="entry name" value="INNER MEMBRANE TRANSPORTER"/>
    <property type="match status" value="1"/>
</dbReference>
<dbReference type="AlphaFoldDB" id="A0A916UT34"/>
<evidence type="ECO:0000256" key="5">
    <source>
        <dbReference type="ARBA" id="ARBA00023136"/>
    </source>
</evidence>
<feature type="transmembrane region" description="Helical" evidence="6">
    <location>
        <begin position="81"/>
        <end position="106"/>
    </location>
</feature>
<dbReference type="EMBL" id="BMED01000004">
    <property type="protein sequence ID" value="GGC86194.1"/>
    <property type="molecule type" value="Genomic_DNA"/>
</dbReference>
<feature type="transmembrane region" description="Helical" evidence="6">
    <location>
        <begin position="288"/>
        <end position="306"/>
    </location>
</feature>
<dbReference type="GO" id="GO:0016020">
    <property type="term" value="C:membrane"/>
    <property type="evidence" value="ECO:0007669"/>
    <property type="project" value="UniProtKB-SubCell"/>
</dbReference>
<keyword evidence="5 6" id="KW-0472">Membrane</keyword>
<name>A0A916UT34_9BURK</name>
<dbReference type="InterPro" id="IPR050638">
    <property type="entry name" value="AA-Vitamin_Transporters"/>
</dbReference>
<dbReference type="Gene3D" id="1.10.3730.20">
    <property type="match status" value="1"/>
</dbReference>
<keyword evidence="9" id="KW-1185">Reference proteome</keyword>
<evidence type="ECO:0000256" key="6">
    <source>
        <dbReference type="SAM" id="Phobius"/>
    </source>
</evidence>
<evidence type="ECO:0000256" key="1">
    <source>
        <dbReference type="ARBA" id="ARBA00004141"/>
    </source>
</evidence>
<protein>
    <submittedName>
        <fullName evidence="8">Membrane protein</fullName>
    </submittedName>
</protein>
<evidence type="ECO:0000256" key="4">
    <source>
        <dbReference type="ARBA" id="ARBA00022989"/>
    </source>
</evidence>
<dbReference type="PANTHER" id="PTHR32322:SF2">
    <property type="entry name" value="EAMA DOMAIN-CONTAINING PROTEIN"/>
    <property type="match status" value="1"/>
</dbReference>
<gene>
    <name evidence="8" type="ORF">GCM10011396_36840</name>
</gene>
<proteinExistence type="inferred from homology"/>
<organism evidence="8 9">
    <name type="scientific">Undibacterium terreum</name>
    <dbReference type="NCBI Taxonomy" id="1224302"/>
    <lineage>
        <taxon>Bacteria</taxon>
        <taxon>Pseudomonadati</taxon>
        <taxon>Pseudomonadota</taxon>
        <taxon>Betaproteobacteria</taxon>
        <taxon>Burkholderiales</taxon>
        <taxon>Oxalobacteraceae</taxon>
        <taxon>Undibacterium</taxon>
    </lineage>
</organism>
<comment type="subcellular location">
    <subcellularLocation>
        <location evidence="1">Membrane</location>
        <topology evidence="1">Multi-pass membrane protein</topology>
    </subcellularLocation>
</comment>
<accession>A0A916UT34</accession>
<evidence type="ECO:0000259" key="7">
    <source>
        <dbReference type="Pfam" id="PF00892"/>
    </source>
</evidence>
<reference evidence="8" key="1">
    <citation type="journal article" date="2014" name="Int. J. Syst. Evol. Microbiol.">
        <title>Complete genome sequence of Corynebacterium casei LMG S-19264T (=DSM 44701T), isolated from a smear-ripened cheese.</title>
        <authorList>
            <consortium name="US DOE Joint Genome Institute (JGI-PGF)"/>
            <person name="Walter F."/>
            <person name="Albersmeier A."/>
            <person name="Kalinowski J."/>
            <person name="Ruckert C."/>
        </authorList>
    </citation>
    <scope>NUCLEOTIDE SEQUENCE</scope>
    <source>
        <strain evidence="8">CGMCC 1.10998</strain>
    </source>
</reference>
<dbReference type="Proteomes" id="UP000637423">
    <property type="component" value="Unassembled WGS sequence"/>
</dbReference>
<feature type="transmembrane region" description="Helical" evidence="6">
    <location>
        <begin position="112"/>
        <end position="130"/>
    </location>
</feature>
<feature type="transmembrane region" description="Helical" evidence="6">
    <location>
        <begin position="196"/>
        <end position="218"/>
    </location>
</feature>
<dbReference type="SUPFAM" id="SSF103481">
    <property type="entry name" value="Multidrug resistance efflux transporter EmrE"/>
    <property type="match status" value="2"/>
</dbReference>
<feature type="transmembrane region" description="Helical" evidence="6">
    <location>
        <begin position="168"/>
        <end position="189"/>
    </location>
</feature>